<dbReference type="GO" id="GO:0005886">
    <property type="term" value="C:plasma membrane"/>
    <property type="evidence" value="ECO:0007669"/>
    <property type="project" value="UniProtKB-SubCell"/>
</dbReference>
<feature type="compositionally biased region" description="Basic and acidic residues" evidence="6">
    <location>
        <begin position="523"/>
        <end position="533"/>
    </location>
</feature>
<dbReference type="PANTHER" id="PTHR43823">
    <property type="entry name" value="SPORULATION PROTEIN YKVU"/>
    <property type="match status" value="1"/>
</dbReference>
<feature type="transmembrane region" description="Helical" evidence="7">
    <location>
        <begin position="183"/>
        <end position="203"/>
    </location>
</feature>
<evidence type="ECO:0000313" key="9">
    <source>
        <dbReference type="EMBL" id="CAL6069558.1"/>
    </source>
</evidence>
<feature type="compositionally biased region" description="Polar residues" evidence="6">
    <location>
        <begin position="512"/>
        <end position="522"/>
    </location>
</feature>
<evidence type="ECO:0000256" key="4">
    <source>
        <dbReference type="ARBA" id="ARBA00022989"/>
    </source>
</evidence>
<keyword evidence="5 7" id="KW-0472">Membrane</keyword>
<dbReference type="InterPro" id="IPR051327">
    <property type="entry name" value="MATE_MepA_subfamily"/>
</dbReference>
<evidence type="ECO:0000256" key="7">
    <source>
        <dbReference type="SAM" id="Phobius"/>
    </source>
</evidence>
<evidence type="ECO:0000313" key="10">
    <source>
        <dbReference type="Proteomes" id="UP001642409"/>
    </source>
</evidence>
<dbReference type="PANTHER" id="PTHR43823:SF3">
    <property type="entry name" value="MULTIDRUG EXPORT PROTEIN MEPA"/>
    <property type="match status" value="1"/>
</dbReference>
<keyword evidence="4 7" id="KW-1133">Transmembrane helix</keyword>
<dbReference type="Proteomes" id="UP001642409">
    <property type="component" value="Unassembled WGS sequence"/>
</dbReference>
<keyword evidence="3 7" id="KW-0812">Transmembrane</keyword>
<reference evidence="9 10" key="2">
    <citation type="submission" date="2024-07" db="EMBL/GenBank/DDBJ databases">
        <authorList>
            <person name="Akdeniz Z."/>
        </authorList>
    </citation>
    <scope>NUCLEOTIDE SEQUENCE [LARGE SCALE GENOMIC DNA]</scope>
</reference>
<sequence length="589" mass="65909">MDAQSSIRSGGSSMSCMTEQEQLQQHIVLDNPLKLMIRIVTLPVIQQILFYCVKIYYIGTVVYYQGIPVAKLIAIADPLIDLVCATIPQALLTGNYDQIQKLLFKRQQVASNLCYTYTFVVYLVLQLLVTLVIGLNSSSIISGLNLDAAQVQYLQLNICLSVLSHGMMNFVRNSLMLEGNFLGASNIMFSLCFVIALTIYYAINKLSKYVTALAFIYTGSSFAGAIFYQASYFKKNSETQLKIMIQSLNPFRGKLILLILKNFMRAFVQKAFEPVVAIVVMIAYNQWTQEGRPFANVGIIVFYLYRQLSGISNSINDASESFLEMYFHSNCQVNNVTKIYQAFFGNHSVVLLCNILLSGLSQWISNFSIEVVFPSGALDSESYQMVQQIKNTVRLCAVTGIVNSSNAFVFTLARAQHKHALIIGFQIIQLLYIAAICIMSFVVKTVYNYSDMYLTGLLMQGISSYMLYAVQVKKLNEVRGLQVQAEEPLPAFPDLIAPVMPDENIIEKNLSAPNISSQPTSNEGKKSTHDKSQSQEQKSASIFLNMPKINTSTTDKQYSSNSKDNNSKSELIQNSKDKNDEKEVSNFSK</sequence>
<name>A0AA86NJC7_9EUKA</name>
<feature type="transmembrane region" description="Helical" evidence="7">
    <location>
        <begin position="209"/>
        <end position="228"/>
    </location>
</feature>
<comment type="subcellular location">
    <subcellularLocation>
        <location evidence="1">Cell membrane</location>
        <topology evidence="1">Multi-pass membrane protein</topology>
    </subcellularLocation>
</comment>
<comment type="caution">
    <text evidence="8">The sequence shown here is derived from an EMBL/GenBank/DDBJ whole genome shotgun (WGS) entry which is preliminary data.</text>
</comment>
<feature type="compositionally biased region" description="Basic and acidic residues" evidence="6">
    <location>
        <begin position="575"/>
        <end position="589"/>
    </location>
</feature>
<feature type="transmembrane region" description="Helical" evidence="7">
    <location>
        <begin position="153"/>
        <end position="171"/>
    </location>
</feature>
<evidence type="ECO:0000256" key="2">
    <source>
        <dbReference type="ARBA" id="ARBA00022475"/>
    </source>
</evidence>
<evidence type="ECO:0000256" key="3">
    <source>
        <dbReference type="ARBA" id="ARBA00022692"/>
    </source>
</evidence>
<reference evidence="8" key="1">
    <citation type="submission" date="2023-06" db="EMBL/GenBank/DDBJ databases">
        <authorList>
            <person name="Kurt Z."/>
        </authorList>
    </citation>
    <scope>NUCLEOTIDE SEQUENCE</scope>
</reference>
<organism evidence="8">
    <name type="scientific">Hexamita inflata</name>
    <dbReference type="NCBI Taxonomy" id="28002"/>
    <lineage>
        <taxon>Eukaryota</taxon>
        <taxon>Metamonada</taxon>
        <taxon>Diplomonadida</taxon>
        <taxon>Hexamitidae</taxon>
        <taxon>Hexamitinae</taxon>
        <taxon>Hexamita</taxon>
    </lineage>
</organism>
<feature type="transmembrane region" description="Helical" evidence="7">
    <location>
        <begin position="420"/>
        <end position="441"/>
    </location>
</feature>
<dbReference type="AlphaFoldDB" id="A0AA86NJC7"/>
<evidence type="ECO:0000256" key="6">
    <source>
        <dbReference type="SAM" id="MobiDB-lite"/>
    </source>
</evidence>
<dbReference type="EMBL" id="CAXDID020000278">
    <property type="protein sequence ID" value="CAL6069558.1"/>
    <property type="molecule type" value="Genomic_DNA"/>
</dbReference>
<feature type="region of interest" description="Disordered" evidence="6">
    <location>
        <begin position="512"/>
        <end position="589"/>
    </location>
</feature>
<accession>A0AA86NJC7</accession>
<feature type="transmembrane region" description="Helical" evidence="7">
    <location>
        <begin position="453"/>
        <end position="470"/>
    </location>
</feature>
<keyword evidence="2" id="KW-1003">Cell membrane</keyword>
<gene>
    <name evidence="9" type="ORF">HINF_LOCUS54036</name>
    <name evidence="8" type="ORF">HINF_LOCUS8038</name>
</gene>
<keyword evidence="10" id="KW-1185">Reference proteome</keyword>
<evidence type="ECO:0000313" key="8">
    <source>
        <dbReference type="EMBL" id="CAI9920393.1"/>
    </source>
</evidence>
<evidence type="ECO:0000256" key="5">
    <source>
        <dbReference type="ARBA" id="ARBA00023136"/>
    </source>
</evidence>
<proteinExistence type="predicted"/>
<evidence type="ECO:0000256" key="1">
    <source>
        <dbReference type="ARBA" id="ARBA00004651"/>
    </source>
</evidence>
<feature type="compositionally biased region" description="Polar residues" evidence="6">
    <location>
        <begin position="534"/>
        <end position="558"/>
    </location>
</feature>
<dbReference type="EMBL" id="CATOUU010000199">
    <property type="protein sequence ID" value="CAI9920393.1"/>
    <property type="molecule type" value="Genomic_DNA"/>
</dbReference>
<feature type="transmembrane region" description="Helical" evidence="7">
    <location>
        <begin position="113"/>
        <end position="133"/>
    </location>
</feature>
<protein>
    <submittedName>
        <fullName evidence="8">Uncharacterized protein</fullName>
    </submittedName>
</protein>